<dbReference type="AlphaFoldDB" id="A0A3B0Z4R4"/>
<reference evidence="2" key="1">
    <citation type="submission" date="2018-06" db="EMBL/GenBank/DDBJ databases">
        <authorList>
            <person name="Zhirakovskaya E."/>
        </authorList>
    </citation>
    <scope>NUCLEOTIDE SEQUENCE</scope>
</reference>
<keyword evidence="1" id="KW-1133">Transmembrane helix</keyword>
<feature type="transmembrane region" description="Helical" evidence="1">
    <location>
        <begin position="153"/>
        <end position="172"/>
    </location>
</feature>
<dbReference type="EMBL" id="UOFL01000102">
    <property type="protein sequence ID" value="VAW76284.1"/>
    <property type="molecule type" value="Genomic_DNA"/>
</dbReference>
<keyword evidence="1" id="KW-0812">Transmembrane</keyword>
<evidence type="ECO:0000256" key="1">
    <source>
        <dbReference type="SAM" id="Phobius"/>
    </source>
</evidence>
<evidence type="ECO:0000313" key="2">
    <source>
        <dbReference type="EMBL" id="VAW76284.1"/>
    </source>
</evidence>
<organism evidence="2">
    <name type="scientific">hydrothermal vent metagenome</name>
    <dbReference type="NCBI Taxonomy" id="652676"/>
    <lineage>
        <taxon>unclassified sequences</taxon>
        <taxon>metagenomes</taxon>
        <taxon>ecological metagenomes</taxon>
    </lineage>
</organism>
<name>A0A3B0Z4R4_9ZZZZ</name>
<sequence length="192" mass="22200">MILLRITMTTLVLLLPYNSFAHHVLGRPSYSLNESSNTPPSMQVETRIGKYYVTYMVFPAFPKPKQQGRINLYIKKIKDGVPFKGEVVFTVLDDSWFSSNKEVLGAQYSNDAIFRQGFIFQRPGYYLVRAEFISDKEPYIVDFPLRIGNPWPLGPIGLMVGIIVIMLLVINLKVRYKLQRLQAVRHREEKNN</sequence>
<keyword evidence="1" id="KW-0472">Membrane</keyword>
<proteinExistence type="predicted"/>
<gene>
    <name evidence="2" type="ORF">MNBD_GAMMA12-1229</name>
</gene>
<accession>A0A3B0Z4R4</accession>
<protein>
    <submittedName>
        <fullName evidence="2">Uncharacterized protein</fullName>
    </submittedName>
</protein>